<dbReference type="EMBL" id="CP076668">
    <property type="protein sequence ID" value="QWU83161.1"/>
    <property type="molecule type" value="Genomic_DNA"/>
</dbReference>
<name>A0ABX8HRH0_9PSED</name>
<evidence type="ECO:0000256" key="2">
    <source>
        <dbReference type="ARBA" id="ARBA00030117"/>
    </source>
</evidence>
<keyword evidence="5" id="KW-0966">Cell projection</keyword>
<dbReference type="NCBIfam" id="TIGR03824">
    <property type="entry name" value="FlgM_jcvi"/>
    <property type="match status" value="1"/>
</dbReference>
<feature type="compositionally biased region" description="Polar residues" evidence="3">
    <location>
        <begin position="1"/>
        <end position="10"/>
    </location>
</feature>
<dbReference type="Pfam" id="PF04316">
    <property type="entry name" value="FlgM"/>
    <property type="match status" value="1"/>
</dbReference>
<protein>
    <recommendedName>
        <fullName evidence="2">Anti-sigma-28 factor</fullName>
    </recommendedName>
</protein>
<feature type="region of interest" description="Disordered" evidence="3">
    <location>
        <begin position="1"/>
        <end position="23"/>
    </location>
</feature>
<feature type="domain" description="Anti-sigma-28 factor FlgM C-terminal" evidence="4">
    <location>
        <begin position="45"/>
        <end position="85"/>
    </location>
</feature>
<reference evidence="6" key="1">
    <citation type="submission" date="2021-06" db="EMBL/GenBank/DDBJ databases">
        <title>Identification of Pseudomonas cichorii causing bacterial leaf black spot of flue-cured tobacco, a new disease in China.</title>
        <authorList>
            <person name="Lu C.-H."/>
        </authorList>
    </citation>
    <scope>NUCLEOTIDE SEQUENCE [LARGE SCALE GENOMIC DNA]</scope>
    <source>
        <strain evidence="6">LJ2</strain>
    </source>
</reference>
<evidence type="ECO:0000256" key="1">
    <source>
        <dbReference type="ARBA" id="ARBA00024739"/>
    </source>
</evidence>
<evidence type="ECO:0000256" key="3">
    <source>
        <dbReference type="SAM" id="MobiDB-lite"/>
    </source>
</evidence>
<accession>A0ABX8HRH0</accession>
<gene>
    <name evidence="5" type="primary">flgM</name>
    <name evidence="5" type="ORF">KQP88_24835</name>
</gene>
<evidence type="ECO:0000313" key="6">
    <source>
        <dbReference type="Proteomes" id="UP000683401"/>
    </source>
</evidence>
<proteinExistence type="predicted"/>
<dbReference type="InterPro" id="IPR007412">
    <property type="entry name" value="FlgM"/>
</dbReference>
<dbReference type="Proteomes" id="UP000683401">
    <property type="component" value="Chromosome"/>
</dbReference>
<sequence length="96" mass="10217">MKIISANLTNPVPPTDSKLAGTTSQRAELQTLEATDADLDALSITSMADIESDSDVNMEKVAQLRQAIESGTMQISSESIYDGLVSSVREMLSDPA</sequence>
<dbReference type="RefSeq" id="WP_216704467.1">
    <property type="nucleotide sequence ID" value="NZ_CP076668.1"/>
</dbReference>
<organism evidence="5 6">
    <name type="scientific">Pseudomonas lijiangensis</name>
    <dbReference type="NCBI Taxonomy" id="2995658"/>
    <lineage>
        <taxon>Bacteria</taxon>
        <taxon>Pseudomonadati</taxon>
        <taxon>Pseudomonadota</taxon>
        <taxon>Gammaproteobacteria</taxon>
        <taxon>Pseudomonadales</taxon>
        <taxon>Pseudomonadaceae</taxon>
        <taxon>Pseudomonas</taxon>
    </lineage>
</organism>
<keyword evidence="5" id="KW-0969">Cilium</keyword>
<comment type="function">
    <text evidence="1">Responsible for the coupling of flagellin expression to flagellar assembly by preventing expression of the flagellin genes when a component of the middle class of proteins is defective. It negatively regulates flagellar genes by inhibiting the activity of FliA by directly binding to FliA.</text>
</comment>
<keyword evidence="5" id="KW-0282">Flagellum</keyword>
<dbReference type="InterPro" id="IPR031316">
    <property type="entry name" value="FlgM_C"/>
</dbReference>
<evidence type="ECO:0000259" key="4">
    <source>
        <dbReference type="Pfam" id="PF04316"/>
    </source>
</evidence>
<keyword evidence="6" id="KW-1185">Reference proteome</keyword>
<evidence type="ECO:0000313" key="5">
    <source>
        <dbReference type="EMBL" id="QWU83161.1"/>
    </source>
</evidence>